<comment type="caution">
    <text evidence="6">The sequence shown here is derived from an EMBL/GenBank/DDBJ whole genome shotgun (WGS) entry which is preliminary data.</text>
</comment>
<dbReference type="AlphaFoldDB" id="A0A545UBL6"/>
<dbReference type="EMBL" id="VIKS01000009">
    <property type="protein sequence ID" value="TQV86856.1"/>
    <property type="molecule type" value="Genomic_DNA"/>
</dbReference>
<dbReference type="GO" id="GO:0043590">
    <property type="term" value="C:bacterial nucleoid"/>
    <property type="evidence" value="ECO:0007669"/>
    <property type="project" value="TreeGrafter"/>
</dbReference>
<comment type="subcellular location">
    <subcellularLocation>
        <location evidence="1">Cytoplasm</location>
        <location evidence="1">Nucleoid</location>
    </subcellularLocation>
</comment>
<keyword evidence="5" id="KW-0233">DNA recombination</keyword>
<keyword evidence="7" id="KW-1185">Reference proteome</keyword>
<evidence type="ECO:0000256" key="1">
    <source>
        <dbReference type="ARBA" id="ARBA00004453"/>
    </source>
</evidence>
<dbReference type="Pfam" id="PF04381">
    <property type="entry name" value="RdgC"/>
    <property type="match status" value="1"/>
</dbReference>
<evidence type="ECO:0000256" key="3">
    <source>
        <dbReference type="ARBA" id="ARBA00022296"/>
    </source>
</evidence>
<name>A0A545UBL6_9GAMM</name>
<gene>
    <name evidence="6" type="ORF">FLL46_13645</name>
</gene>
<dbReference type="GO" id="GO:0006310">
    <property type="term" value="P:DNA recombination"/>
    <property type="evidence" value="ECO:0007669"/>
    <property type="project" value="UniProtKB-KW"/>
</dbReference>
<comment type="similarity">
    <text evidence="2">Belongs to the RdgC family.</text>
</comment>
<protein>
    <recommendedName>
        <fullName evidence="3">Recombination-associated protein RdgC</fullName>
    </recommendedName>
</protein>
<sequence length="300" mass="34111">MWFKNLHLYRLTTPFELSPEQLAEKLEEKRFQPCAKMAEEAIGWVSPIHRSKEYLVHAASGCILICMRQEQKVIPASAVKEELEERVYAIQEEMGRKVYSKEKQTLKEDIVSKMLPRAFIRSTHIFAYVDTKKGYLVLNAGSDKMADTFFELLVESIGSFGAVKLVGGENPGQTLNSWVEHGMPEGWELSGDYELKDPQDERVAKFKDNEAENIVIGDLIEDGYLVNKLGFRYKGQLRAVIQQDLLIKSIKFLDELLAENDDVDGEDELVKFDADFALMTKTLGDFIDELIQLFAVDVSG</sequence>
<dbReference type="PANTHER" id="PTHR38103">
    <property type="entry name" value="RECOMBINATION-ASSOCIATED PROTEIN RDGC"/>
    <property type="match status" value="1"/>
</dbReference>
<evidence type="ECO:0000256" key="2">
    <source>
        <dbReference type="ARBA" id="ARBA00008657"/>
    </source>
</evidence>
<evidence type="ECO:0000313" key="7">
    <source>
        <dbReference type="Proteomes" id="UP000315439"/>
    </source>
</evidence>
<dbReference type="GO" id="GO:0000018">
    <property type="term" value="P:regulation of DNA recombination"/>
    <property type="evidence" value="ECO:0007669"/>
    <property type="project" value="TreeGrafter"/>
</dbReference>
<evidence type="ECO:0000256" key="5">
    <source>
        <dbReference type="ARBA" id="ARBA00023172"/>
    </source>
</evidence>
<dbReference type="NCBIfam" id="NF001464">
    <property type="entry name" value="PRK00321.1-5"/>
    <property type="match status" value="1"/>
</dbReference>
<keyword evidence="4" id="KW-0963">Cytoplasm</keyword>
<proteinExistence type="inferred from homology"/>
<dbReference type="Proteomes" id="UP000315439">
    <property type="component" value="Unassembled WGS sequence"/>
</dbReference>
<evidence type="ECO:0000256" key="4">
    <source>
        <dbReference type="ARBA" id="ARBA00022490"/>
    </source>
</evidence>
<dbReference type="OrthoDB" id="5290530at2"/>
<evidence type="ECO:0000313" key="6">
    <source>
        <dbReference type="EMBL" id="TQV86856.1"/>
    </source>
</evidence>
<organism evidence="6 7">
    <name type="scientific">Aliikangiella coralliicola</name>
    <dbReference type="NCBI Taxonomy" id="2592383"/>
    <lineage>
        <taxon>Bacteria</taxon>
        <taxon>Pseudomonadati</taxon>
        <taxon>Pseudomonadota</taxon>
        <taxon>Gammaproteobacteria</taxon>
        <taxon>Oceanospirillales</taxon>
        <taxon>Pleioneaceae</taxon>
        <taxon>Aliikangiella</taxon>
    </lineage>
</organism>
<accession>A0A545UBL6</accession>
<dbReference type="InterPro" id="IPR007476">
    <property type="entry name" value="RdgC"/>
</dbReference>
<dbReference type="GO" id="GO:0003690">
    <property type="term" value="F:double-stranded DNA binding"/>
    <property type="evidence" value="ECO:0007669"/>
    <property type="project" value="TreeGrafter"/>
</dbReference>
<dbReference type="PANTHER" id="PTHR38103:SF1">
    <property type="entry name" value="RECOMBINATION-ASSOCIATED PROTEIN RDGC"/>
    <property type="match status" value="1"/>
</dbReference>
<reference evidence="6 7" key="1">
    <citation type="submission" date="2019-07" db="EMBL/GenBank/DDBJ databases">
        <title>Draft genome for Aliikangiella sp. M105.</title>
        <authorList>
            <person name="Wang G."/>
        </authorList>
    </citation>
    <scope>NUCLEOTIDE SEQUENCE [LARGE SCALE GENOMIC DNA]</scope>
    <source>
        <strain evidence="6 7">M105</strain>
    </source>
</reference>
<dbReference type="RefSeq" id="WP_142894276.1">
    <property type="nucleotide sequence ID" value="NZ_ML660165.1"/>
</dbReference>